<dbReference type="PANTHER" id="PTHR33745">
    <property type="entry name" value="RSBT ANTAGONIST PROTEIN RSBS-RELATED"/>
    <property type="match status" value="1"/>
</dbReference>
<evidence type="ECO:0000313" key="2">
    <source>
        <dbReference type="EMBL" id="AQQ51895.1"/>
    </source>
</evidence>
<dbReference type="EMBL" id="CP019640">
    <property type="protein sequence ID" value="AQQ51895.1"/>
    <property type="molecule type" value="Genomic_DNA"/>
</dbReference>
<dbReference type="Gene3D" id="3.30.450.40">
    <property type="match status" value="1"/>
</dbReference>
<keyword evidence="2" id="KW-0418">Kinase</keyword>
<dbReference type="InterPro" id="IPR003018">
    <property type="entry name" value="GAF"/>
</dbReference>
<dbReference type="RefSeq" id="WP_077587768.1">
    <property type="nucleotide sequence ID" value="NZ_CP019640.1"/>
</dbReference>
<evidence type="ECO:0000313" key="3">
    <source>
        <dbReference type="Proteomes" id="UP000188184"/>
    </source>
</evidence>
<accession>A0A1Q2KUK6</accession>
<dbReference type="GO" id="GO:0016301">
    <property type="term" value="F:kinase activity"/>
    <property type="evidence" value="ECO:0007669"/>
    <property type="project" value="UniProtKB-KW"/>
</dbReference>
<reference evidence="2 3" key="1">
    <citation type="submission" date="2017-02" db="EMBL/GenBank/DDBJ databases">
        <title>The complete genomic sequence of a novel cold adapted crude oil-degrading bacterium Planococcus qaidamina Y42.</title>
        <authorList>
            <person name="Yang R."/>
        </authorList>
    </citation>
    <scope>NUCLEOTIDE SEQUENCE [LARGE SCALE GENOMIC DNA]</scope>
    <source>
        <strain evidence="2 3">Y42</strain>
    </source>
</reference>
<dbReference type="Gene3D" id="3.30.750.24">
    <property type="entry name" value="STAS domain"/>
    <property type="match status" value="1"/>
</dbReference>
<feature type="domain" description="STAS" evidence="1">
    <location>
        <begin position="167"/>
        <end position="278"/>
    </location>
</feature>
<dbReference type="PANTHER" id="PTHR33745:SF8">
    <property type="entry name" value="BLUE-LIGHT PHOTORECEPTOR"/>
    <property type="match status" value="1"/>
</dbReference>
<keyword evidence="2" id="KW-0808">Transferase</keyword>
<protein>
    <submittedName>
        <fullName evidence="2">Histidine kinase</fullName>
    </submittedName>
</protein>
<organism evidence="2 3">
    <name type="scientific">Planococcus lenghuensis</name>
    <dbReference type="NCBI Taxonomy" id="2213202"/>
    <lineage>
        <taxon>Bacteria</taxon>
        <taxon>Bacillati</taxon>
        <taxon>Bacillota</taxon>
        <taxon>Bacilli</taxon>
        <taxon>Bacillales</taxon>
        <taxon>Caryophanaceae</taxon>
        <taxon>Planococcus</taxon>
    </lineage>
</organism>
<name>A0A1Q2KUK6_9BACL</name>
<gene>
    <name evidence="2" type="ORF">B0X71_01355</name>
</gene>
<dbReference type="SUPFAM" id="SSF55781">
    <property type="entry name" value="GAF domain-like"/>
    <property type="match status" value="1"/>
</dbReference>
<dbReference type="InterPro" id="IPR051932">
    <property type="entry name" value="Bact_StressResp_Reg"/>
</dbReference>
<proteinExistence type="predicted"/>
<dbReference type="SMART" id="SM00065">
    <property type="entry name" value="GAF"/>
    <property type="match status" value="1"/>
</dbReference>
<dbReference type="AlphaFoldDB" id="A0A1Q2KUK6"/>
<dbReference type="Pfam" id="PF13185">
    <property type="entry name" value="GAF_2"/>
    <property type="match status" value="1"/>
</dbReference>
<dbReference type="InterPro" id="IPR036513">
    <property type="entry name" value="STAS_dom_sf"/>
</dbReference>
<dbReference type="KEGG" id="pmar:B0X71_01355"/>
<dbReference type="SUPFAM" id="SSF52091">
    <property type="entry name" value="SpoIIaa-like"/>
    <property type="match status" value="1"/>
</dbReference>
<dbReference type="InterPro" id="IPR002645">
    <property type="entry name" value="STAS_dom"/>
</dbReference>
<dbReference type="Proteomes" id="UP000188184">
    <property type="component" value="Chromosome"/>
</dbReference>
<dbReference type="PROSITE" id="PS50801">
    <property type="entry name" value="STAS"/>
    <property type="match status" value="1"/>
</dbReference>
<sequence>MTNPYFIGENVKTFRNFDEAADNILRMMSQFIEINTLFIAKNDERTNQIMKAVNRDDVLVDEGKASPFEETLCKVSVDAGRQVVIIPDLKQSNLTMSLNVTEELGGGSFVGIPIYYENGENYGTICGLDTHPFEFSKEHVELFETMASLLTYVLELDEAYQQIQTLSAPFVPITKGIAILPVIGVISEERAEHIILLALTKSQELSLEYLIIDLSGISQINQFVVASLLRIVKLLELVGVTPILTGFHPQTAMKAIDVGEDLQNIQTEANLERALNKIGVVLEKRKM</sequence>
<dbReference type="InterPro" id="IPR029016">
    <property type="entry name" value="GAF-like_dom_sf"/>
</dbReference>
<evidence type="ECO:0000259" key="1">
    <source>
        <dbReference type="PROSITE" id="PS50801"/>
    </source>
</evidence>
<keyword evidence="3" id="KW-1185">Reference proteome</keyword>
<dbReference type="Pfam" id="PF01740">
    <property type="entry name" value="STAS"/>
    <property type="match status" value="1"/>
</dbReference>
<dbReference type="CDD" id="cd07041">
    <property type="entry name" value="STAS_RsbR_RsbS_like"/>
    <property type="match status" value="1"/>
</dbReference>
<dbReference type="OrthoDB" id="1120027at2"/>